<dbReference type="AlphaFoldDB" id="A0A1C4W5C6"/>
<feature type="transmembrane region" description="Helical" evidence="2">
    <location>
        <begin position="245"/>
        <end position="269"/>
    </location>
</feature>
<dbReference type="OrthoDB" id="3406034at2"/>
<keyword evidence="4" id="KW-1185">Reference proteome</keyword>
<feature type="compositionally biased region" description="Pro residues" evidence="1">
    <location>
        <begin position="172"/>
        <end position="191"/>
    </location>
</feature>
<sequence length="471" mass="47776">MQTVGPYALHRKISTCELGEVWAARDSAERPFTVAVLAPAAAEGGWREAFAAAANTLARSDGLPITGANHTGPVPWVACAAEQGAGAAHVFLALGQRLTPVGEPSAGTGPQGVGPPAGPAPATRAAGVGPATDHPTGRPGGGASAAPADGSRAPMATALSAGPATDGSAPPAGAPRPSGPTSPAPQPPAPPRTASTPQQALPALPRPAPHQVVPYPHPPVMPRPAPAGYPAYPPVTARGRSHTGWWLALVAVVALVAAAVGAVGGFGLAGRSDGGRTGVVAGTATPTPSADLGLPGTPPRQPGVEPPIGGGWPAAAPTFAGTDPTREITGLAGVDFSFRVPIGWSCTEAGRTSGSAHYRCGIPAADGSIIGGDLVVRQCPRLCTDERRTALRRQEEAWGLQWVRSGEFTTWAETARVDGAPRYGLVYLSYWRSVPEDAIDRQLVLRMTAPLDRADEVRKVAASVRAATFTI</sequence>
<keyword evidence="2" id="KW-0472">Membrane</keyword>
<feature type="compositionally biased region" description="Low complexity" evidence="1">
    <location>
        <begin position="192"/>
        <end position="214"/>
    </location>
</feature>
<dbReference type="STRING" id="121616.GA0070216_103102"/>
<dbReference type="EMBL" id="FMCU01000003">
    <property type="protein sequence ID" value="SCE91427.1"/>
    <property type="molecule type" value="Genomic_DNA"/>
</dbReference>
<protein>
    <submittedName>
        <fullName evidence="3">Uncharacterized protein</fullName>
    </submittedName>
</protein>
<dbReference type="Proteomes" id="UP000198797">
    <property type="component" value="Unassembled WGS sequence"/>
</dbReference>
<keyword evidence="2" id="KW-0812">Transmembrane</keyword>
<accession>A0A1C4W5C6</accession>
<gene>
    <name evidence="3" type="ORF">GA0070216_103102</name>
</gene>
<evidence type="ECO:0000256" key="2">
    <source>
        <dbReference type="SAM" id="Phobius"/>
    </source>
</evidence>
<evidence type="ECO:0000313" key="4">
    <source>
        <dbReference type="Proteomes" id="UP000198797"/>
    </source>
</evidence>
<feature type="compositionally biased region" description="Low complexity" evidence="1">
    <location>
        <begin position="120"/>
        <end position="132"/>
    </location>
</feature>
<keyword evidence="2" id="KW-1133">Transmembrane helix</keyword>
<evidence type="ECO:0000313" key="3">
    <source>
        <dbReference type="EMBL" id="SCE91427.1"/>
    </source>
</evidence>
<feature type="compositionally biased region" description="Low complexity" evidence="1">
    <location>
        <begin position="278"/>
        <end position="288"/>
    </location>
</feature>
<evidence type="ECO:0000256" key="1">
    <source>
        <dbReference type="SAM" id="MobiDB-lite"/>
    </source>
</evidence>
<feature type="compositionally biased region" description="Pro residues" evidence="1">
    <location>
        <begin position="296"/>
        <end position="305"/>
    </location>
</feature>
<proteinExistence type="predicted"/>
<feature type="region of interest" description="Disordered" evidence="1">
    <location>
        <begin position="268"/>
        <end position="305"/>
    </location>
</feature>
<reference evidence="4" key="1">
    <citation type="submission" date="2016-06" db="EMBL/GenBank/DDBJ databases">
        <authorList>
            <person name="Varghese N."/>
            <person name="Submissions Spin"/>
        </authorList>
    </citation>
    <scope>NUCLEOTIDE SEQUENCE [LARGE SCALE GENOMIC DNA]</scope>
    <source>
        <strain evidence="4">DSM 44100</strain>
    </source>
</reference>
<organism evidence="3 4">
    <name type="scientific">Micromonospora matsumotoense</name>
    <dbReference type="NCBI Taxonomy" id="121616"/>
    <lineage>
        <taxon>Bacteria</taxon>
        <taxon>Bacillati</taxon>
        <taxon>Actinomycetota</taxon>
        <taxon>Actinomycetes</taxon>
        <taxon>Micromonosporales</taxon>
        <taxon>Micromonosporaceae</taxon>
        <taxon>Micromonospora</taxon>
    </lineage>
</organism>
<feature type="compositionally biased region" description="Low complexity" evidence="1">
    <location>
        <begin position="144"/>
        <end position="154"/>
    </location>
</feature>
<name>A0A1C4W5C6_9ACTN</name>
<dbReference type="RefSeq" id="WP_091241302.1">
    <property type="nucleotide sequence ID" value="NZ_FMCU01000003.1"/>
</dbReference>
<feature type="region of interest" description="Disordered" evidence="1">
    <location>
        <begin position="101"/>
        <end position="216"/>
    </location>
</feature>